<feature type="transmembrane region" description="Helical" evidence="1">
    <location>
        <begin position="186"/>
        <end position="211"/>
    </location>
</feature>
<evidence type="ECO:0000313" key="2">
    <source>
        <dbReference type="EMBL" id="MDP9792123.1"/>
    </source>
</evidence>
<dbReference type="PANTHER" id="PTHR33979:SF2">
    <property type="entry name" value="PEPTIDASE M50B-LIKE-DOMAIN-CONTAINING PROTEIN"/>
    <property type="match status" value="1"/>
</dbReference>
<keyword evidence="1" id="KW-0812">Transmembrane</keyword>
<proteinExistence type="predicted"/>
<dbReference type="InterPro" id="IPR049500">
    <property type="entry name" value="Peptidase_M50B-like"/>
</dbReference>
<evidence type="ECO:0000256" key="1">
    <source>
        <dbReference type="SAM" id="Phobius"/>
    </source>
</evidence>
<dbReference type="EMBL" id="JAUSRA010000001">
    <property type="protein sequence ID" value="MDP9792123.1"/>
    <property type="molecule type" value="Genomic_DNA"/>
</dbReference>
<reference evidence="2 3" key="1">
    <citation type="submission" date="2023-07" db="EMBL/GenBank/DDBJ databases">
        <title>Sequencing the genomes of 1000 actinobacteria strains.</title>
        <authorList>
            <person name="Klenk H.-P."/>
        </authorList>
    </citation>
    <scope>NUCLEOTIDE SEQUENCE [LARGE SCALE GENOMIC DNA]</scope>
    <source>
        <strain evidence="2 3">DSM 44710</strain>
    </source>
</reference>
<dbReference type="Proteomes" id="UP001240984">
    <property type="component" value="Unassembled WGS sequence"/>
</dbReference>
<dbReference type="PANTHER" id="PTHR33979">
    <property type="entry name" value="OS02G0221600 PROTEIN"/>
    <property type="match status" value="1"/>
</dbReference>
<evidence type="ECO:0000313" key="3">
    <source>
        <dbReference type="Proteomes" id="UP001240984"/>
    </source>
</evidence>
<protein>
    <recommendedName>
        <fullName evidence="4">Peptidase M50B-like protein</fullName>
    </recommendedName>
</protein>
<keyword evidence="1" id="KW-0472">Membrane</keyword>
<feature type="transmembrane region" description="Helical" evidence="1">
    <location>
        <begin position="6"/>
        <end position="27"/>
    </location>
</feature>
<feature type="transmembrane region" description="Helical" evidence="1">
    <location>
        <begin position="120"/>
        <end position="137"/>
    </location>
</feature>
<sequence length="220" mass="23157">MTSAGPSLLLAVGSLILGLAASVLWTLTRYLIIAAHEGGHALFGSATGGEVESIRLHPDSSGLTVTINGSPFLTSVSGYLGPSLFGLAGATMLAHGLSPDAVLWTCVVLLVITFVQMRNFFGFFIIGLYGTLFFLLARHGSPGVRALSAYTLVWFLLLGGVIHTALGNLKAGDSTNLREMTMIPAGFWGAFWWLATLAALVYGAGVLLGFIDPVFQRAPE</sequence>
<dbReference type="RefSeq" id="WP_306827033.1">
    <property type="nucleotide sequence ID" value="NZ_JAUSRA010000001.1"/>
</dbReference>
<feature type="transmembrane region" description="Helical" evidence="1">
    <location>
        <begin position="149"/>
        <end position="166"/>
    </location>
</feature>
<name>A0ABT9MLH7_9ACTN</name>
<organism evidence="2 3">
    <name type="scientific">Catenuloplanes nepalensis</name>
    <dbReference type="NCBI Taxonomy" id="587533"/>
    <lineage>
        <taxon>Bacteria</taxon>
        <taxon>Bacillati</taxon>
        <taxon>Actinomycetota</taxon>
        <taxon>Actinomycetes</taxon>
        <taxon>Micromonosporales</taxon>
        <taxon>Micromonosporaceae</taxon>
        <taxon>Catenuloplanes</taxon>
    </lineage>
</organism>
<keyword evidence="3" id="KW-1185">Reference proteome</keyword>
<comment type="caution">
    <text evidence="2">The sequence shown here is derived from an EMBL/GenBank/DDBJ whole genome shotgun (WGS) entry which is preliminary data.</text>
</comment>
<keyword evidence="1" id="KW-1133">Transmembrane helix</keyword>
<gene>
    <name evidence="2" type="ORF">J2S43_000635</name>
</gene>
<feature type="transmembrane region" description="Helical" evidence="1">
    <location>
        <begin position="93"/>
        <end position="114"/>
    </location>
</feature>
<evidence type="ECO:0008006" key="4">
    <source>
        <dbReference type="Google" id="ProtNLM"/>
    </source>
</evidence>
<accession>A0ABT9MLH7</accession>
<dbReference type="Pfam" id="PF13398">
    <property type="entry name" value="Peptidase_M50B"/>
    <property type="match status" value="1"/>
</dbReference>